<keyword evidence="2" id="KW-1185">Reference proteome</keyword>
<gene>
    <name evidence="1" type="ORF">PENSTE_c025G04758</name>
</gene>
<evidence type="ECO:0000313" key="2">
    <source>
        <dbReference type="Proteomes" id="UP000191285"/>
    </source>
</evidence>
<dbReference type="EMBL" id="MLKD01000025">
    <property type="protein sequence ID" value="OQE16170.1"/>
    <property type="molecule type" value="Genomic_DNA"/>
</dbReference>
<evidence type="ECO:0000313" key="1">
    <source>
        <dbReference type="EMBL" id="OQE16170.1"/>
    </source>
</evidence>
<reference evidence="2" key="1">
    <citation type="journal article" date="2017" name="Nat. Microbiol.">
        <title>Global analysis of biosynthetic gene clusters reveals vast potential of secondary metabolite production in Penicillium species.</title>
        <authorList>
            <person name="Nielsen J.C."/>
            <person name="Grijseels S."/>
            <person name="Prigent S."/>
            <person name="Ji B."/>
            <person name="Dainat J."/>
            <person name="Nielsen K.F."/>
            <person name="Frisvad J.C."/>
            <person name="Workman M."/>
            <person name="Nielsen J."/>
        </authorList>
    </citation>
    <scope>NUCLEOTIDE SEQUENCE [LARGE SCALE GENOMIC DNA]</scope>
    <source>
        <strain evidence="2">IBT 24891</strain>
    </source>
</reference>
<name>A0A1V6SQZ5_9EURO</name>
<protein>
    <submittedName>
        <fullName evidence="1">Uncharacterized protein</fullName>
    </submittedName>
</protein>
<comment type="caution">
    <text evidence="1">The sequence shown here is derived from an EMBL/GenBank/DDBJ whole genome shotgun (WGS) entry which is preliminary data.</text>
</comment>
<organism evidence="1 2">
    <name type="scientific">Penicillium steckii</name>
    <dbReference type="NCBI Taxonomy" id="303698"/>
    <lineage>
        <taxon>Eukaryota</taxon>
        <taxon>Fungi</taxon>
        <taxon>Dikarya</taxon>
        <taxon>Ascomycota</taxon>
        <taxon>Pezizomycotina</taxon>
        <taxon>Eurotiomycetes</taxon>
        <taxon>Eurotiomycetidae</taxon>
        <taxon>Eurotiales</taxon>
        <taxon>Aspergillaceae</taxon>
        <taxon>Penicillium</taxon>
    </lineage>
</organism>
<proteinExistence type="predicted"/>
<dbReference type="AlphaFoldDB" id="A0A1V6SQZ5"/>
<dbReference type="Proteomes" id="UP000191285">
    <property type="component" value="Unassembled WGS sequence"/>
</dbReference>
<accession>A0A1V6SQZ5</accession>
<sequence>MSPVTEALADLMTAHQDATTTLNAWTDLYLTGGNPLPLPEEISEKMSDWAEVFGSYARGLGECPQHRAIYVLSRKCDDIRKTMDEAVDKITGTDKNFVDVLGDILHKLGKIDLRRDF</sequence>